<dbReference type="PROSITE" id="PS50292">
    <property type="entry name" value="PEROXIDASE_3"/>
    <property type="match status" value="1"/>
</dbReference>
<dbReference type="PANTHER" id="PTHR11475:SF4">
    <property type="entry name" value="CHORION PEROXIDASE"/>
    <property type="match status" value="1"/>
</dbReference>
<feature type="signal peptide" evidence="4">
    <location>
        <begin position="1"/>
        <end position="29"/>
    </location>
</feature>
<evidence type="ECO:0000256" key="4">
    <source>
        <dbReference type="SAM" id="SignalP"/>
    </source>
</evidence>
<keyword evidence="4" id="KW-0732">Signal</keyword>
<dbReference type="GO" id="GO:0006979">
    <property type="term" value="P:response to oxidative stress"/>
    <property type="evidence" value="ECO:0007669"/>
    <property type="project" value="InterPro"/>
</dbReference>
<comment type="caution">
    <text evidence="5">The sequence shown here is derived from an EMBL/GenBank/DDBJ whole genome shotgun (WGS) entry which is preliminary data.</text>
</comment>
<dbReference type="PANTHER" id="PTHR11475">
    <property type="entry name" value="OXIDASE/PEROXIDASE"/>
    <property type="match status" value="1"/>
</dbReference>
<keyword evidence="2" id="KW-0964">Secreted</keyword>
<dbReference type="InterPro" id="IPR019791">
    <property type="entry name" value="Haem_peroxidase_animal"/>
</dbReference>
<keyword evidence="6" id="KW-1185">Reference proteome</keyword>
<dbReference type="GO" id="GO:0004601">
    <property type="term" value="F:peroxidase activity"/>
    <property type="evidence" value="ECO:0007669"/>
    <property type="project" value="InterPro"/>
</dbReference>
<evidence type="ECO:0000256" key="1">
    <source>
        <dbReference type="ARBA" id="ARBA00004613"/>
    </source>
</evidence>
<sequence length="636" mass="68801">MKPRKALFGTATAAVLTIVLCLTATPAAASPPTFLGLFEVQSLDGSGNNPFFPTWGKAGTNYSRVAPARYADGKGVPVSGPNTRYLSNRVFNDVHQNVFSERGVSQWGFVWGQFIDHTIGLRADNGEQANILFNASDPLESFTNDLGVVPFTRSKAAPGTGVRQQVNTVGSYIDLSAVYGDDPLRLDWLRSGTVDGNPTNNSAQLMLPGGFLPTRDSRGDPNTAPTMAIDGRLFGQPNRAVVAGDVRANENIALTATQTLFAREHNRIVASLPSFLSQEDRFQIARRIVIAEQQYITYNEFLPAMGVALPAYDGYNPFANANLSNEFATVGYRAHSQIHGEVEVATEASRYTAAQLAAMEAQGVEVEPDGTNVKLVIPLNVAFFNPDLVRSLQLGPLLQGIGAESEYKNDEQIDNQLRSVLFQVPVPGNEGCLDGPTLPRCFRGVVDLGAIDAERGRDHGMPSYNQLRKAYGLPARTTFAGITGEASDQFPADPLLTPGNENNDPNCLDFTALFDNAGNPVPVGSENGATSAVRRCPLAARLRASYSSVNDVDAFVGMVAEPHVPGTEFGELQLAIWKKQFTALRDGDRFFYDTDPSLPFLHDVFGLDYHVSLAQVIARNTDIPLSSLRPNVFLLN</sequence>
<evidence type="ECO:0000256" key="2">
    <source>
        <dbReference type="ARBA" id="ARBA00022525"/>
    </source>
</evidence>
<dbReference type="EMBL" id="JADOUF010000001">
    <property type="protein sequence ID" value="MBG6140534.1"/>
    <property type="molecule type" value="Genomic_DNA"/>
</dbReference>
<reference evidence="5" key="1">
    <citation type="submission" date="2020-11" db="EMBL/GenBank/DDBJ databases">
        <title>Sequencing the genomes of 1000 actinobacteria strains.</title>
        <authorList>
            <person name="Klenk H.-P."/>
        </authorList>
    </citation>
    <scope>NUCLEOTIDE SEQUENCE</scope>
    <source>
        <strain evidence="5">DSM 45356</strain>
    </source>
</reference>
<evidence type="ECO:0000313" key="5">
    <source>
        <dbReference type="EMBL" id="MBG6140534.1"/>
    </source>
</evidence>
<dbReference type="SUPFAM" id="SSF48113">
    <property type="entry name" value="Heme-dependent peroxidases"/>
    <property type="match status" value="1"/>
</dbReference>
<dbReference type="InterPro" id="IPR010255">
    <property type="entry name" value="Haem_peroxidase_sf"/>
</dbReference>
<protein>
    <recommendedName>
        <fullName evidence="7">Peroxidase</fullName>
    </recommendedName>
</protein>
<organism evidence="5 6">
    <name type="scientific">Longispora fulva</name>
    <dbReference type="NCBI Taxonomy" id="619741"/>
    <lineage>
        <taxon>Bacteria</taxon>
        <taxon>Bacillati</taxon>
        <taxon>Actinomycetota</taxon>
        <taxon>Actinomycetes</taxon>
        <taxon>Micromonosporales</taxon>
        <taxon>Micromonosporaceae</taxon>
        <taxon>Longispora</taxon>
    </lineage>
</organism>
<evidence type="ECO:0008006" key="7">
    <source>
        <dbReference type="Google" id="ProtNLM"/>
    </source>
</evidence>
<evidence type="ECO:0000313" key="6">
    <source>
        <dbReference type="Proteomes" id="UP000622552"/>
    </source>
</evidence>
<proteinExistence type="predicted"/>
<name>A0A8J7GX07_9ACTN</name>
<dbReference type="Gene3D" id="1.10.640.10">
    <property type="entry name" value="Haem peroxidase domain superfamily, animal type"/>
    <property type="match status" value="1"/>
</dbReference>
<dbReference type="GO" id="GO:0020037">
    <property type="term" value="F:heme binding"/>
    <property type="evidence" value="ECO:0007669"/>
    <property type="project" value="InterPro"/>
</dbReference>
<comment type="subcellular location">
    <subcellularLocation>
        <location evidence="1">Secreted</location>
    </subcellularLocation>
</comment>
<dbReference type="Proteomes" id="UP000622552">
    <property type="component" value="Unassembled WGS sequence"/>
</dbReference>
<feature type="chain" id="PRO_5035167176" description="Peroxidase" evidence="4">
    <location>
        <begin position="30"/>
        <end position="636"/>
    </location>
</feature>
<gene>
    <name evidence="5" type="ORF">IW245_006728</name>
</gene>
<dbReference type="Pfam" id="PF03098">
    <property type="entry name" value="An_peroxidase"/>
    <property type="match status" value="2"/>
</dbReference>
<dbReference type="RefSeq" id="WP_197007071.1">
    <property type="nucleotide sequence ID" value="NZ_BONS01000005.1"/>
</dbReference>
<dbReference type="InterPro" id="IPR037120">
    <property type="entry name" value="Haem_peroxidase_sf_animal"/>
</dbReference>
<dbReference type="AlphaFoldDB" id="A0A8J7GX07"/>
<dbReference type="GO" id="GO:0005576">
    <property type="term" value="C:extracellular region"/>
    <property type="evidence" value="ECO:0007669"/>
    <property type="project" value="UniProtKB-SubCell"/>
</dbReference>
<evidence type="ECO:0000256" key="3">
    <source>
        <dbReference type="ARBA" id="ARBA00023180"/>
    </source>
</evidence>
<accession>A0A8J7GX07</accession>
<keyword evidence="3" id="KW-0325">Glycoprotein</keyword>